<name>A0A2M9YLC4_9LEPT</name>
<evidence type="ECO:0000256" key="2">
    <source>
        <dbReference type="SAM" id="Phobius"/>
    </source>
</evidence>
<sequence>MAFRTVFFSILLIFLSGLATAAYDPDLFQWETLEWIYEKRTFFLFSLIFIVSAILIYLIYFKAKKGILHSKSKTVAHLQESLNEVVQDNQSLFSFLKTAKDGLEKQLESSKPKFPPEFYSSCSAEYQKLKTEFDSSSEIFSAIPLAPEEADDKKNGKNFRISEYSDLINRHRKLSRSLEKLREDLTRLREKVSAA</sequence>
<keyword evidence="6" id="KW-1185">Reference proteome</keyword>
<dbReference type="Proteomes" id="UP000232149">
    <property type="component" value="Unassembled WGS sequence"/>
</dbReference>
<dbReference type="RefSeq" id="WP_100786653.1">
    <property type="nucleotide sequence ID" value="NZ_NPDU01000004.1"/>
</dbReference>
<keyword evidence="2" id="KW-0812">Transmembrane</keyword>
<feature type="signal peptide" evidence="3">
    <location>
        <begin position="1"/>
        <end position="21"/>
    </location>
</feature>
<accession>A0A2M9YLC4</accession>
<keyword evidence="1" id="KW-0175">Coiled coil</keyword>
<organism evidence="4 7">
    <name type="scientific">Leptospira adleri</name>
    <dbReference type="NCBI Taxonomy" id="2023186"/>
    <lineage>
        <taxon>Bacteria</taxon>
        <taxon>Pseudomonadati</taxon>
        <taxon>Spirochaetota</taxon>
        <taxon>Spirochaetia</taxon>
        <taxon>Leptospirales</taxon>
        <taxon>Leptospiraceae</taxon>
        <taxon>Leptospira</taxon>
    </lineage>
</organism>
<gene>
    <name evidence="5" type="ORF">CH376_02455</name>
    <name evidence="4" type="ORF">CH380_15435</name>
</gene>
<dbReference type="AlphaFoldDB" id="A0A2M9YLC4"/>
<keyword evidence="2" id="KW-0472">Membrane</keyword>
<protein>
    <submittedName>
        <fullName evidence="4">Uncharacterized protein</fullName>
    </submittedName>
</protein>
<proteinExistence type="predicted"/>
<evidence type="ECO:0000313" key="5">
    <source>
        <dbReference type="EMBL" id="PJZ63504.1"/>
    </source>
</evidence>
<feature type="transmembrane region" description="Helical" evidence="2">
    <location>
        <begin position="41"/>
        <end position="61"/>
    </location>
</feature>
<comment type="caution">
    <text evidence="4">The sequence shown here is derived from an EMBL/GenBank/DDBJ whole genome shotgun (WGS) entry which is preliminary data.</text>
</comment>
<reference evidence="6 7" key="1">
    <citation type="submission" date="2017-07" db="EMBL/GenBank/DDBJ databases">
        <title>Leptospira spp. isolated from tropical soils.</title>
        <authorList>
            <person name="Thibeaux R."/>
            <person name="Iraola G."/>
            <person name="Ferres I."/>
            <person name="Bierque E."/>
            <person name="Girault D."/>
            <person name="Soupe-Gilbert M.-E."/>
            <person name="Picardeau M."/>
            <person name="Goarant C."/>
        </authorList>
    </citation>
    <scope>NUCLEOTIDE SEQUENCE [LARGE SCALE GENOMIC DNA]</scope>
    <source>
        <strain evidence="4 7">FH2-B-C1</strain>
        <strain evidence="5 6">FH2-B-D1</strain>
    </source>
</reference>
<feature type="coiled-coil region" evidence="1">
    <location>
        <begin position="164"/>
        <end position="191"/>
    </location>
</feature>
<dbReference type="EMBL" id="NPDU01000004">
    <property type="protein sequence ID" value="PJZ63504.1"/>
    <property type="molecule type" value="Genomic_DNA"/>
</dbReference>
<keyword evidence="3" id="KW-0732">Signal</keyword>
<dbReference type="EMBL" id="NPDV01000014">
    <property type="protein sequence ID" value="PJZ52297.1"/>
    <property type="molecule type" value="Genomic_DNA"/>
</dbReference>
<evidence type="ECO:0000313" key="7">
    <source>
        <dbReference type="Proteomes" id="UP000232188"/>
    </source>
</evidence>
<evidence type="ECO:0000313" key="6">
    <source>
        <dbReference type="Proteomes" id="UP000232149"/>
    </source>
</evidence>
<evidence type="ECO:0000256" key="3">
    <source>
        <dbReference type="SAM" id="SignalP"/>
    </source>
</evidence>
<feature type="chain" id="PRO_5014968106" evidence="3">
    <location>
        <begin position="22"/>
        <end position="195"/>
    </location>
</feature>
<keyword evidence="2" id="KW-1133">Transmembrane helix</keyword>
<evidence type="ECO:0000313" key="4">
    <source>
        <dbReference type="EMBL" id="PJZ52297.1"/>
    </source>
</evidence>
<evidence type="ECO:0000256" key="1">
    <source>
        <dbReference type="SAM" id="Coils"/>
    </source>
</evidence>
<dbReference type="Proteomes" id="UP000232188">
    <property type="component" value="Unassembled WGS sequence"/>
</dbReference>